<dbReference type="Pfam" id="PF02146">
    <property type="entry name" value="SIR2"/>
    <property type="match status" value="1"/>
</dbReference>
<feature type="domain" description="Deacetylase sirtuin-type" evidence="5">
    <location>
        <begin position="106"/>
        <end position="380"/>
    </location>
</feature>
<feature type="binding site" evidence="3">
    <location>
        <position position="238"/>
    </location>
    <ligand>
        <name>Zn(2+)</name>
        <dbReference type="ChEBI" id="CHEBI:29105"/>
    </ligand>
</feature>
<protein>
    <submittedName>
        <fullName evidence="6">Transcriptional regulatory protein sir2a (SIR2A)</fullName>
    </submittedName>
</protein>
<dbReference type="Proteomes" id="UP000078560">
    <property type="component" value="Unassembled WGS sequence"/>
</dbReference>
<dbReference type="GO" id="GO:0070403">
    <property type="term" value="F:NAD+ binding"/>
    <property type="evidence" value="ECO:0007669"/>
    <property type="project" value="InterPro"/>
</dbReference>
<reference evidence="7" key="1">
    <citation type="submission" date="2016-05" db="EMBL/GenBank/DDBJ databases">
        <authorList>
            <person name="Naeem Raeece"/>
        </authorList>
    </citation>
    <scope>NUCLEOTIDE SEQUENCE [LARGE SCALE GENOMIC DNA]</scope>
</reference>
<dbReference type="InterPro" id="IPR003000">
    <property type="entry name" value="Sirtuin"/>
</dbReference>
<evidence type="ECO:0000256" key="3">
    <source>
        <dbReference type="PROSITE-ProRule" id="PRU00236"/>
    </source>
</evidence>
<name>A0A1A8W2C8_PLAOA</name>
<dbReference type="InterPro" id="IPR050134">
    <property type="entry name" value="NAD-dep_sirtuin_deacylases"/>
</dbReference>
<feature type="binding site" evidence="3">
    <location>
        <position position="265"/>
    </location>
    <ligand>
        <name>Zn(2+)</name>
        <dbReference type="ChEBI" id="CHEBI:29105"/>
    </ligand>
</feature>
<dbReference type="Gene3D" id="3.40.50.1220">
    <property type="entry name" value="TPP-binding domain"/>
    <property type="match status" value="1"/>
</dbReference>
<feature type="binding site" evidence="3">
    <location>
        <position position="235"/>
    </location>
    <ligand>
        <name>Zn(2+)</name>
        <dbReference type="ChEBI" id="CHEBI:29105"/>
    </ligand>
</feature>
<dbReference type="PANTHER" id="PTHR11085">
    <property type="entry name" value="NAD-DEPENDENT PROTEIN DEACYLASE SIRTUIN-5, MITOCHONDRIAL-RELATED"/>
    <property type="match status" value="1"/>
</dbReference>
<dbReference type="GO" id="GO:0046872">
    <property type="term" value="F:metal ion binding"/>
    <property type="evidence" value="ECO:0007669"/>
    <property type="project" value="UniProtKB-KW"/>
</dbReference>
<feature type="region of interest" description="Disordered" evidence="4">
    <location>
        <begin position="359"/>
        <end position="380"/>
    </location>
</feature>
<evidence type="ECO:0000256" key="1">
    <source>
        <dbReference type="ARBA" id="ARBA00022679"/>
    </source>
</evidence>
<dbReference type="PROSITE" id="PS50305">
    <property type="entry name" value="SIRTUIN"/>
    <property type="match status" value="1"/>
</dbReference>
<evidence type="ECO:0000313" key="6">
    <source>
        <dbReference type="EMBL" id="SBS86103.1"/>
    </source>
</evidence>
<feature type="compositionally biased region" description="Basic and acidic residues" evidence="4">
    <location>
        <begin position="361"/>
        <end position="380"/>
    </location>
</feature>
<dbReference type="AlphaFoldDB" id="A0A1A8W2C8"/>
<dbReference type="InterPro" id="IPR026590">
    <property type="entry name" value="Ssirtuin_cat_dom"/>
</dbReference>
<dbReference type="EMBL" id="FLQU01000473">
    <property type="protein sequence ID" value="SBS86103.1"/>
    <property type="molecule type" value="Genomic_DNA"/>
</dbReference>
<dbReference type="InterPro" id="IPR029035">
    <property type="entry name" value="DHS-like_NAD/FAD-binding_dom"/>
</dbReference>
<gene>
    <name evidence="6" type="ORF">POVCU2_0035230</name>
</gene>
<keyword evidence="3" id="KW-0479">Metal-binding</keyword>
<dbReference type="PANTHER" id="PTHR11085:SF10">
    <property type="entry name" value="NAD-DEPENDENT PROTEIN DEACYLASE SIRTUIN-5, MITOCHONDRIAL-RELATED"/>
    <property type="match status" value="1"/>
</dbReference>
<sequence>MLQILGTIMFEKSIKLLNACWVAGSLYELFVIGNIKIGKKHSECKKSKIGEICWAAPAKAVYIIGHQKNTIAYLGSFLRTEVERRKTGTVKTTINMGNLMIATLKRETQSISLEELAEIIRGSKYMVALTGSGTSAESNIPSFRGSNNSIWSKYDPKIYGTIWGFWKYPEKIWEVIRDISSDYEIQLNPGHIALSTLENLGYLKSVITQNIDGLHEESGNTKVIPLHGNVFEALCCTCSKAVKLNKIMLQKTSHFMHQLPPECPCGGIFKPNIVLFGEVISNDLLKEAEKEIAKCDLLLVIGTSSTVSTATNLCYFASKKKKKIVEINISKTYITNKMPDYHVCAKFSELIKVADLLKGPKGSEGEKQESDGGATDKTRQ</sequence>
<dbReference type="CDD" id="cd01407">
    <property type="entry name" value="SIR2-fam"/>
    <property type="match status" value="1"/>
</dbReference>
<keyword evidence="1" id="KW-0808">Transferase</keyword>
<keyword evidence="2" id="KW-0520">NAD</keyword>
<dbReference type="Gene3D" id="3.30.1600.10">
    <property type="entry name" value="SIR2/SIRT2 'Small Domain"/>
    <property type="match status" value="1"/>
</dbReference>
<evidence type="ECO:0000313" key="7">
    <source>
        <dbReference type="Proteomes" id="UP000078560"/>
    </source>
</evidence>
<dbReference type="GO" id="GO:0005634">
    <property type="term" value="C:nucleus"/>
    <property type="evidence" value="ECO:0007669"/>
    <property type="project" value="TreeGrafter"/>
</dbReference>
<dbReference type="GO" id="GO:0017136">
    <property type="term" value="F:histone deacetylase activity, NAD-dependent"/>
    <property type="evidence" value="ECO:0007669"/>
    <property type="project" value="TreeGrafter"/>
</dbReference>
<dbReference type="InterPro" id="IPR026591">
    <property type="entry name" value="Sirtuin_cat_small_dom_sf"/>
</dbReference>
<feature type="active site" description="Proton acceptor" evidence="3">
    <location>
        <position position="227"/>
    </location>
</feature>
<evidence type="ECO:0000256" key="4">
    <source>
        <dbReference type="SAM" id="MobiDB-lite"/>
    </source>
</evidence>
<keyword evidence="3" id="KW-0862">Zinc</keyword>
<accession>A0A1A8W2C8</accession>
<organism evidence="6 7">
    <name type="scientific">Plasmodium ovale curtisi</name>
    <dbReference type="NCBI Taxonomy" id="864141"/>
    <lineage>
        <taxon>Eukaryota</taxon>
        <taxon>Sar</taxon>
        <taxon>Alveolata</taxon>
        <taxon>Apicomplexa</taxon>
        <taxon>Aconoidasida</taxon>
        <taxon>Haemosporida</taxon>
        <taxon>Plasmodiidae</taxon>
        <taxon>Plasmodium</taxon>
        <taxon>Plasmodium (Plasmodium)</taxon>
    </lineage>
</organism>
<evidence type="ECO:0000256" key="2">
    <source>
        <dbReference type="ARBA" id="ARBA00023027"/>
    </source>
</evidence>
<proteinExistence type="predicted"/>
<evidence type="ECO:0000259" key="5">
    <source>
        <dbReference type="PROSITE" id="PS50305"/>
    </source>
</evidence>
<feature type="binding site" evidence="3">
    <location>
        <position position="263"/>
    </location>
    <ligand>
        <name>Zn(2+)</name>
        <dbReference type="ChEBI" id="CHEBI:29105"/>
    </ligand>
</feature>
<dbReference type="SUPFAM" id="SSF52467">
    <property type="entry name" value="DHS-like NAD/FAD-binding domain"/>
    <property type="match status" value="1"/>
</dbReference>